<feature type="non-terminal residue" evidence="2">
    <location>
        <position position="63"/>
    </location>
</feature>
<dbReference type="GeneID" id="33565220"/>
<evidence type="ECO:0000313" key="3">
    <source>
        <dbReference type="Proteomes" id="UP000193648"/>
    </source>
</evidence>
<protein>
    <submittedName>
        <fullName evidence="2">Uncharacterized protein</fullName>
    </submittedName>
</protein>
<dbReference type="RefSeq" id="XP_021883989.1">
    <property type="nucleotide sequence ID" value="XM_022023376.1"/>
</dbReference>
<keyword evidence="1" id="KW-0812">Transmembrane</keyword>
<evidence type="ECO:0000313" key="2">
    <source>
        <dbReference type="EMBL" id="ORZ25008.1"/>
    </source>
</evidence>
<comment type="caution">
    <text evidence="2">The sequence shown here is derived from an EMBL/GenBank/DDBJ whole genome shotgun (WGS) entry which is preliminary data.</text>
</comment>
<dbReference type="InParanoid" id="A0A1Y2GWM4"/>
<evidence type="ECO:0000256" key="1">
    <source>
        <dbReference type="SAM" id="Phobius"/>
    </source>
</evidence>
<dbReference type="EMBL" id="MCFF01000008">
    <property type="protein sequence ID" value="ORZ25008.1"/>
    <property type="molecule type" value="Genomic_DNA"/>
</dbReference>
<dbReference type="Proteomes" id="UP000193648">
    <property type="component" value="Unassembled WGS sequence"/>
</dbReference>
<reference evidence="2 3" key="1">
    <citation type="submission" date="2016-07" db="EMBL/GenBank/DDBJ databases">
        <title>Pervasive Adenine N6-methylation of Active Genes in Fungi.</title>
        <authorList>
            <consortium name="DOE Joint Genome Institute"/>
            <person name="Mondo S.J."/>
            <person name="Dannebaum R.O."/>
            <person name="Kuo R.C."/>
            <person name="Labutti K."/>
            <person name="Haridas S."/>
            <person name="Kuo A."/>
            <person name="Salamov A."/>
            <person name="Ahrendt S.R."/>
            <person name="Lipzen A."/>
            <person name="Sullivan W."/>
            <person name="Andreopoulos W.B."/>
            <person name="Clum A."/>
            <person name="Lindquist E."/>
            <person name="Daum C."/>
            <person name="Ramamoorthy G.K."/>
            <person name="Gryganskyi A."/>
            <person name="Culley D."/>
            <person name="Magnuson J.K."/>
            <person name="James T.Y."/>
            <person name="O'Malley M.A."/>
            <person name="Stajich J.E."/>
            <person name="Spatafora J.W."/>
            <person name="Visel A."/>
            <person name="Grigoriev I.V."/>
        </authorList>
    </citation>
    <scope>NUCLEOTIDE SEQUENCE [LARGE SCALE GENOMIC DNA]</scope>
    <source>
        <strain evidence="2 3">NRRL 3116</strain>
    </source>
</reference>
<feature type="transmembrane region" description="Helical" evidence="1">
    <location>
        <begin position="33"/>
        <end position="51"/>
    </location>
</feature>
<organism evidence="2 3">
    <name type="scientific">Lobosporangium transversale</name>
    <dbReference type="NCBI Taxonomy" id="64571"/>
    <lineage>
        <taxon>Eukaryota</taxon>
        <taxon>Fungi</taxon>
        <taxon>Fungi incertae sedis</taxon>
        <taxon>Mucoromycota</taxon>
        <taxon>Mortierellomycotina</taxon>
        <taxon>Mortierellomycetes</taxon>
        <taxon>Mortierellales</taxon>
        <taxon>Mortierellaceae</taxon>
        <taxon>Lobosporangium</taxon>
    </lineage>
</organism>
<keyword evidence="1" id="KW-1133">Transmembrane helix</keyword>
<sequence length="63" mass="7391">MVVLIMALVMVGTLLYGFVMRRRRPWKGLTVNLLRKMVCFINVVITMWCHANTRRTHVLTKDS</sequence>
<keyword evidence="1" id="KW-0472">Membrane</keyword>
<name>A0A1Y2GWM4_9FUNG</name>
<dbReference type="AlphaFoldDB" id="A0A1Y2GWM4"/>
<gene>
    <name evidence="2" type="ORF">BCR41DRAFT_348889</name>
</gene>
<accession>A0A1Y2GWM4</accession>
<keyword evidence="3" id="KW-1185">Reference proteome</keyword>
<proteinExistence type="predicted"/>